<dbReference type="Pfam" id="PF17906">
    <property type="entry name" value="HTH_48"/>
    <property type="match status" value="1"/>
</dbReference>
<dbReference type="InterPro" id="IPR036388">
    <property type="entry name" value="WH-like_DNA-bd_sf"/>
</dbReference>
<accession>A0A1I7XQD1</accession>
<feature type="domain" description="Mos1 transposase HTH" evidence="3">
    <location>
        <begin position="375"/>
        <end position="411"/>
    </location>
</feature>
<dbReference type="InterPro" id="IPR001888">
    <property type="entry name" value="Transposase_1"/>
</dbReference>
<keyword evidence="2" id="KW-0812">Transmembrane</keyword>
<evidence type="ECO:0000256" key="1">
    <source>
        <dbReference type="SAM" id="MobiDB-lite"/>
    </source>
</evidence>
<organism evidence="4 5">
    <name type="scientific">Heterorhabditis bacteriophora</name>
    <name type="common">Entomopathogenic nematode worm</name>
    <dbReference type="NCBI Taxonomy" id="37862"/>
    <lineage>
        <taxon>Eukaryota</taxon>
        <taxon>Metazoa</taxon>
        <taxon>Ecdysozoa</taxon>
        <taxon>Nematoda</taxon>
        <taxon>Chromadorea</taxon>
        <taxon>Rhabditida</taxon>
        <taxon>Rhabditina</taxon>
        <taxon>Rhabditomorpha</taxon>
        <taxon>Strongyloidea</taxon>
        <taxon>Heterorhabditidae</taxon>
        <taxon>Heterorhabditis</taxon>
    </lineage>
</organism>
<evidence type="ECO:0000313" key="5">
    <source>
        <dbReference type="WBParaSite" id="Hba_19554"/>
    </source>
</evidence>
<dbReference type="InterPro" id="IPR041426">
    <property type="entry name" value="Mos1_HTH"/>
</dbReference>
<keyword evidence="4" id="KW-1185">Reference proteome</keyword>
<sequence>MFIHIDSWQQPTRHQRSNPKPASDVIAIPHRRLIIFGTVLLVLLIIIIIVIVFLILFVILHKSNDNNYIPFFQNIISSTISPPSYQCSLGYVVRTQSRYYNFGSNTFSVIPDTRQFTYTGRILGYSNGTLSIIKNDYFSQRSLFLDEMGCNQCSLLVVDEVCLTNEKIPCDSNQTIYCCSGCLLIDNICYIRGLTYQISDSIIEIRVNSKTNGILFTTASDISQPFCSLQIHRINSTGSSYIGPTQTCSPMPEDVYKYLSTTTFDPDIAVSNQFITVIDIQGEVHLFNQKIHNSTVHIPLKIQGTVMSISTTVQEHYVLIAILQAARFYVVRYNIQSGCIGVLANLSQEFLYPGNIKGINWMGNDLMIWYQDGNDQGKNAAEANQSICSVLAEGVVSHSTCPYWSRRFRAGGFDVNDQQRSGTSRTLKTDALEALFHVNLSQTQKELAEQLEVGQATVRENCMKWGKFRSLESGYHMNSPKTALAADSTHASRCLPDNARRTFCRKIVTANNIHAKKVLLCIWWDTKGVMFYELLQQDETVTAERYSRQMIDLLDGMGEKRPFIGQGSRKVILLHDNTRPHVALSTQQTILNLGWEVFPHAANSPDLAPSDYHLFRSMQNCLGGQCF</sequence>
<dbReference type="InterPro" id="IPR052709">
    <property type="entry name" value="Transposase-MT_Hybrid"/>
</dbReference>
<dbReference type="InterPro" id="IPR036397">
    <property type="entry name" value="RNaseH_sf"/>
</dbReference>
<dbReference type="Gene3D" id="1.10.10.1450">
    <property type="match status" value="1"/>
</dbReference>
<evidence type="ECO:0000313" key="4">
    <source>
        <dbReference type="Proteomes" id="UP000095283"/>
    </source>
</evidence>
<keyword evidence="2" id="KW-0472">Membrane</keyword>
<reference evidence="5" key="1">
    <citation type="submission" date="2016-11" db="UniProtKB">
        <authorList>
            <consortium name="WormBaseParasite"/>
        </authorList>
    </citation>
    <scope>IDENTIFICATION</scope>
</reference>
<dbReference type="AlphaFoldDB" id="A0A1I7XQD1"/>
<dbReference type="WBParaSite" id="Hba_19554">
    <property type="protein sequence ID" value="Hba_19554"/>
    <property type="gene ID" value="Hba_19554"/>
</dbReference>
<dbReference type="GO" id="GO:0003676">
    <property type="term" value="F:nucleic acid binding"/>
    <property type="evidence" value="ECO:0007669"/>
    <property type="project" value="InterPro"/>
</dbReference>
<keyword evidence="2" id="KW-1133">Transmembrane helix</keyword>
<dbReference type="Proteomes" id="UP000095283">
    <property type="component" value="Unplaced"/>
</dbReference>
<evidence type="ECO:0000256" key="2">
    <source>
        <dbReference type="SAM" id="Phobius"/>
    </source>
</evidence>
<dbReference type="Gene3D" id="1.10.10.10">
    <property type="entry name" value="Winged helix-like DNA-binding domain superfamily/Winged helix DNA-binding domain"/>
    <property type="match status" value="1"/>
</dbReference>
<dbReference type="PANTHER" id="PTHR46060">
    <property type="entry name" value="MARINER MOS1 TRANSPOSASE-LIKE PROTEIN"/>
    <property type="match status" value="1"/>
</dbReference>
<dbReference type="Gene3D" id="3.30.420.10">
    <property type="entry name" value="Ribonuclease H-like superfamily/Ribonuclease H"/>
    <property type="match status" value="1"/>
</dbReference>
<name>A0A1I7XQD1_HETBA</name>
<dbReference type="Pfam" id="PF01359">
    <property type="entry name" value="Transposase_1"/>
    <property type="match status" value="1"/>
</dbReference>
<protein>
    <submittedName>
        <fullName evidence="5">HTH_48 domain-containing protein</fullName>
    </submittedName>
</protein>
<proteinExistence type="predicted"/>
<feature type="region of interest" description="Disordered" evidence="1">
    <location>
        <begin position="1"/>
        <end position="22"/>
    </location>
</feature>
<dbReference type="PANTHER" id="PTHR46060:SF2">
    <property type="entry name" value="HISTONE-LYSINE N-METHYLTRANSFERASE SETMAR"/>
    <property type="match status" value="1"/>
</dbReference>
<evidence type="ECO:0000259" key="3">
    <source>
        <dbReference type="Pfam" id="PF17906"/>
    </source>
</evidence>
<feature type="transmembrane region" description="Helical" evidence="2">
    <location>
        <begin position="33"/>
        <end position="60"/>
    </location>
</feature>